<evidence type="ECO:0000256" key="6">
    <source>
        <dbReference type="ARBA" id="ARBA00022692"/>
    </source>
</evidence>
<evidence type="ECO:0000313" key="12">
    <source>
        <dbReference type="Proteomes" id="UP000294480"/>
    </source>
</evidence>
<dbReference type="OrthoDB" id="7026155at2"/>
<feature type="transmembrane region" description="Helical" evidence="9">
    <location>
        <begin position="18"/>
        <end position="42"/>
    </location>
</feature>
<reference evidence="11 12" key="1">
    <citation type="submission" date="2019-03" db="EMBL/GenBank/DDBJ databases">
        <title>Genomic Encyclopedia of Type Strains, Phase IV (KMG-IV): sequencing the most valuable type-strain genomes for metagenomic binning, comparative biology and taxonomic classification.</title>
        <authorList>
            <person name="Goeker M."/>
        </authorList>
    </citation>
    <scope>NUCLEOTIDE SEQUENCE [LARGE SCALE GENOMIC DNA]</scope>
    <source>
        <strain evidence="11 12">DSM 102852</strain>
    </source>
</reference>
<dbReference type="InterPro" id="IPR010065">
    <property type="entry name" value="AA_ABC_transptr_permease_3TM"/>
</dbReference>
<feature type="domain" description="ABC transmembrane type-1" evidence="10">
    <location>
        <begin position="18"/>
        <end position="217"/>
    </location>
</feature>
<sequence length="235" mass="26572">MDKINIIMQYMPHILGGAWLTLAVALLSFSFAFALGLLGANMRLSQHQLISKVAAVYSTVVRGVPDLVWMFLVYYGIQYFLNDFTERYNYESVEISPFMAGVFTISFIFGAYFTETFRGAMLAIPVGQMEAGYAYGLSSWQVLKRITFPLLMRFALPGVKNNWLVLTKATALLSIVGLNDVTRLSQLAGSKEQMSFLFNLVSAFLFLLLTTVSLVVFRKLERQYARGVREVRYEV</sequence>
<keyword evidence="6 9" id="KW-0812">Transmembrane</keyword>
<gene>
    <name evidence="11" type="ORF">DFR44_10896</name>
</gene>
<evidence type="ECO:0000256" key="9">
    <source>
        <dbReference type="RuleBase" id="RU363032"/>
    </source>
</evidence>
<proteinExistence type="inferred from homology"/>
<dbReference type="InterPro" id="IPR000515">
    <property type="entry name" value="MetI-like"/>
</dbReference>
<comment type="similarity">
    <text evidence="2">Belongs to the binding-protein-dependent transport system permease family. HisMQ subfamily.</text>
</comment>
<evidence type="ECO:0000256" key="5">
    <source>
        <dbReference type="ARBA" id="ARBA00022519"/>
    </source>
</evidence>
<feature type="transmembrane region" description="Helical" evidence="9">
    <location>
        <begin position="95"/>
        <end position="113"/>
    </location>
</feature>
<dbReference type="InterPro" id="IPR051613">
    <property type="entry name" value="ABC_transp_permease_HisMQ"/>
</dbReference>
<evidence type="ECO:0000256" key="8">
    <source>
        <dbReference type="ARBA" id="ARBA00023136"/>
    </source>
</evidence>
<name>A0A4R6Y8I9_9BURK</name>
<protein>
    <submittedName>
        <fullName evidence="11">Amino acid ABC transporter membrane protein 1 (PAAT family)</fullName>
    </submittedName>
</protein>
<keyword evidence="12" id="KW-1185">Reference proteome</keyword>
<dbReference type="SUPFAM" id="SSF161098">
    <property type="entry name" value="MetI-like"/>
    <property type="match status" value="1"/>
</dbReference>
<dbReference type="AlphaFoldDB" id="A0A4R6Y8I9"/>
<evidence type="ECO:0000256" key="7">
    <source>
        <dbReference type="ARBA" id="ARBA00022989"/>
    </source>
</evidence>
<accession>A0A4R6Y8I9</accession>
<feature type="transmembrane region" description="Helical" evidence="9">
    <location>
        <begin position="196"/>
        <end position="217"/>
    </location>
</feature>
<dbReference type="CDD" id="cd06261">
    <property type="entry name" value="TM_PBP2"/>
    <property type="match status" value="1"/>
</dbReference>
<keyword evidence="5" id="KW-0997">Cell inner membrane</keyword>
<comment type="caution">
    <text evidence="11">The sequence shown here is derived from an EMBL/GenBank/DDBJ whole genome shotgun (WGS) entry which is preliminary data.</text>
</comment>
<dbReference type="PANTHER" id="PTHR30133">
    <property type="entry name" value="CATIONIC AMINO ACID TRANSPORTER, MEMBRANE COMPONENT"/>
    <property type="match status" value="1"/>
</dbReference>
<dbReference type="NCBIfam" id="TIGR01726">
    <property type="entry name" value="HEQRo_perm_3TM"/>
    <property type="match status" value="1"/>
</dbReference>
<evidence type="ECO:0000259" key="10">
    <source>
        <dbReference type="PROSITE" id="PS50928"/>
    </source>
</evidence>
<dbReference type="PROSITE" id="PS50928">
    <property type="entry name" value="ABC_TM1"/>
    <property type="match status" value="1"/>
</dbReference>
<evidence type="ECO:0000256" key="3">
    <source>
        <dbReference type="ARBA" id="ARBA00022448"/>
    </source>
</evidence>
<dbReference type="EMBL" id="SNZE01000008">
    <property type="protein sequence ID" value="TDR31713.1"/>
    <property type="molecule type" value="Genomic_DNA"/>
</dbReference>
<comment type="subcellular location">
    <subcellularLocation>
        <location evidence="1">Cell inner membrane</location>
        <topology evidence="1">Multi-pass membrane protein</topology>
    </subcellularLocation>
    <subcellularLocation>
        <location evidence="9">Cell membrane</location>
        <topology evidence="9">Multi-pass membrane protein</topology>
    </subcellularLocation>
</comment>
<evidence type="ECO:0000313" key="11">
    <source>
        <dbReference type="EMBL" id="TDR31713.1"/>
    </source>
</evidence>
<dbReference type="RefSeq" id="WP_133619810.1">
    <property type="nucleotide sequence ID" value="NZ_SNZE01000008.1"/>
</dbReference>
<dbReference type="InterPro" id="IPR035906">
    <property type="entry name" value="MetI-like_sf"/>
</dbReference>
<dbReference type="Pfam" id="PF00528">
    <property type="entry name" value="BPD_transp_1"/>
    <property type="match status" value="1"/>
</dbReference>
<organism evidence="11 12">
    <name type="scientific">Hydromonas duriensis</name>
    <dbReference type="NCBI Taxonomy" id="1527608"/>
    <lineage>
        <taxon>Bacteria</taxon>
        <taxon>Pseudomonadati</taxon>
        <taxon>Pseudomonadota</taxon>
        <taxon>Betaproteobacteria</taxon>
        <taxon>Burkholderiales</taxon>
        <taxon>Burkholderiaceae</taxon>
        <taxon>Hydromonas</taxon>
    </lineage>
</organism>
<dbReference type="Proteomes" id="UP000294480">
    <property type="component" value="Unassembled WGS sequence"/>
</dbReference>
<keyword evidence="8 9" id="KW-0472">Membrane</keyword>
<dbReference type="Gene3D" id="1.10.3720.10">
    <property type="entry name" value="MetI-like"/>
    <property type="match status" value="1"/>
</dbReference>
<feature type="transmembrane region" description="Helical" evidence="9">
    <location>
        <begin position="54"/>
        <end position="75"/>
    </location>
</feature>
<dbReference type="GO" id="GO:0043190">
    <property type="term" value="C:ATP-binding cassette (ABC) transporter complex"/>
    <property type="evidence" value="ECO:0007669"/>
    <property type="project" value="InterPro"/>
</dbReference>
<evidence type="ECO:0000256" key="1">
    <source>
        <dbReference type="ARBA" id="ARBA00004429"/>
    </source>
</evidence>
<evidence type="ECO:0000256" key="4">
    <source>
        <dbReference type="ARBA" id="ARBA00022475"/>
    </source>
</evidence>
<keyword evidence="4" id="KW-1003">Cell membrane</keyword>
<keyword evidence="3 9" id="KW-0813">Transport</keyword>
<feature type="transmembrane region" description="Helical" evidence="9">
    <location>
        <begin position="154"/>
        <end position="176"/>
    </location>
</feature>
<keyword evidence="7 9" id="KW-1133">Transmembrane helix</keyword>
<dbReference type="GO" id="GO:0022857">
    <property type="term" value="F:transmembrane transporter activity"/>
    <property type="evidence" value="ECO:0007669"/>
    <property type="project" value="InterPro"/>
</dbReference>
<evidence type="ECO:0000256" key="2">
    <source>
        <dbReference type="ARBA" id="ARBA00010072"/>
    </source>
</evidence>